<dbReference type="Proteomes" id="UP000091929">
    <property type="component" value="Unassembled WGS sequence"/>
</dbReference>
<sequence>MKKTVYVTLIILTTLLLCSAIAISADVDGIFEMYRNKEGKIKLVSVYNEDCTECRGQEYQEKVCQLVEGGCTYCGICFSGNFGGEGAELLGSYEENKFVKTILSMSGYGDEETFIYWINLIGYRSTPKGIEYSEDGGATWNTWDGTGTLELPTELENLDIEGVFQHEDWVVSGYWTGPWYARRWIDTSHWQETGEINHDATSYNINPEGTQATWIFDDYRNWWIFELTHAQITLDGQEVWEKKTIFFEVPEAGGLPTLEPKNYGVQLLGTKYGPESIDEIPEELLKYTKEINGQLYTYTGSKLDEWIYENIYKPNHAKSFNN</sequence>
<dbReference type="EMBL" id="LNGF01000014">
    <property type="protein sequence ID" value="KYC47912.1"/>
    <property type="molecule type" value="Genomic_DNA"/>
</dbReference>
<evidence type="ECO:0000313" key="5">
    <source>
        <dbReference type="Proteomes" id="UP000092401"/>
    </source>
</evidence>
<evidence type="ECO:0000313" key="1">
    <source>
        <dbReference type="EMBL" id="KYC45703.1"/>
    </source>
</evidence>
<dbReference type="Proteomes" id="UP000092403">
    <property type="component" value="Unassembled WGS sequence"/>
</dbReference>
<reference evidence="4 5" key="1">
    <citation type="journal article" date="2016" name="ISME J.">
        <title>Chasing the elusive Euryarchaeota class WSA2: genomes reveal a uniquely fastidious methyl-reducing methanogen.</title>
        <authorList>
            <person name="Nobu M.K."/>
            <person name="Narihiro T."/>
            <person name="Kuroda K."/>
            <person name="Mei R."/>
            <person name="Liu W.T."/>
        </authorList>
    </citation>
    <scope>NUCLEOTIDE SEQUENCE [LARGE SCALE GENOMIC DNA]</scope>
    <source>
        <strain evidence="1">B03fssc0709_Meth_Bin005</strain>
        <strain evidence="2">B15fssc0709_Meth_Bin003</strain>
        <strain evidence="3">BMIXfssc0709_Meth_Bin006</strain>
    </source>
</reference>
<name>A0A150IYH8_9EURY</name>
<dbReference type="EMBL" id="LNJC01000020">
    <property type="protein sequence ID" value="KYC50063.1"/>
    <property type="molecule type" value="Genomic_DNA"/>
</dbReference>
<dbReference type="EMBL" id="LNGE01000012">
    <property type="protein sequence ID" value="KYC45703.1"/>
    <property type="molecule type" value="Genomic_DNA"/>
</dbReference>
<dbReference type="Proteomes" id="UP000092401">
    <property type="component" value="Unassembled WGS sequence"/>
</dbReference>
<comment type="caution">
    <text evidence="3">The sequence shown here is derived from an EMBL/GenBank/DDBJ whole genome shotgun (WGS) entry which is preliminary data.</text>
</comment>
<organism evidence="3 6">
    <name type="scientific">Candidatus Methanofastidiosum methylothiophilum</name>
    <dbReference type="NCBI Taxonomy" id="1705564"/>
    <lineage>
        <taxon>Archaea</taxon>
        <taxon>Methanobacteriati</taxon>
        <taxon>Methanobacteriota</taxon>
        <taxon>Stenosarchaea group</taxon>
        <taxon>Candidatus Methanofastidiosia</taxon>
        <taxon>Candidatus Methanofastidiosales</taxon>
        <taxon>Candidatus Methanofastidiosaceae</taxon>
        <taxon>Candidatus Methanofastidiosum</taxon>
    </lineage>
</organism>
<accession>A0A150IYH8</accession>
<evidence type="ECO:0000313" key="2">
    <source>
        <dbReference type="EMBL" id="KYC47912.1"/>
    </source>
</evidence>
<proteinExistence type="predicted"/>
<dbReference type="AlphaFoldDB" id="A0A150IYH8"/>
<accession>A0A150ISK5</accession>
<evidence type="ECO:0000313" key="6">
    <source>
        <dbReference type="Proteomes" id="UP000092403"/>
    </source>
</evidence>
<evidence type="ECO:0000313" key="3">
    <source>
        <dbReference type="EMBL" id="KYC50063.1"/>
    </source>
</evidence>
<protein>
    <submittedName>
        <fullName evidence="3">Uncharacterized protein</fullName>
    </submittedName>
</protein>
<evidence type="ECO:0000313" key="4">
    <source>
        <dbReference type="Proteomes" id="UP000091929"/>
    </source>
</evidence>
<accession>A0A150IL24</accession>
<gene>
    <name evidence="1" type="ORF">APG10_00599</name>
    <name evidence="2" type="ORF">APG11_00791</name>
    <name evidence="3" type="ORF">APG12_01056</name>
</gene>